<comment type="caution">
    <text evidence="1">The sequence shown here is derived from an EMBL/GenBank/DDBJ whole genome shotgun (WGS) entry which is preliminary data.</text>
</comment>
<organism evidence="1 2">
    <name type="scientific">Saccharospirillum mangrovi</name>
    <dbReference type="NCBI Taxonomy" id="2161747"/>
    <lineage>
        <taxon>Bacteria</taxon>
        <taxon>Pseudomonadati</taxon>
        <taxon>Pseudomonadota</taxon>
        <taxon>Gammaproteobacteria</taxon>
        <taxon>Oceanospirillales</taxon>
        <taxon>Saccharospirillaceae</taxon>
        <taxon>Saccharospirillum</taxon>
    </lineage>
</organism>
<protein>
    <recommendedName>
        <fullName evidence="3">Tetratricopeptide repeat protein</fullName>
    </recommendedName>
</protein>
<accession>A0ABV7ZTI3</accession>
<evidence type="ECO:0000313" key="2">
    <source>
        <dbReference type="Proteomes" id="UP001595617"/>
    </source>
</evidence>
<evidence type="ECO:0008006" key="3">
    <source>
        <dbReference type="Google" id="ProtNLM"/>
    </source>
</evidence>
<name>A0ABV7ZTI3_9GAMM</name>
<dbReference type="InterPro" id="IPR011990">
    <property type="entry name" value="TPR-like_helical_dom_sf"/>
</dbReference>
<gene>
    <name evidence="1" type="ORF">ACFOOG_03335</name>
</gene>
<evidence type="ECO:0000313" key="1">
    <source>
        <dbReference type="EMBL" id="MFC3851858.1"/>
    </source>
</evidence>
<reference evidence="2" key="1">
    <citation type="journal article" date="2019" name="Int. J. Syst. Evol. Microbiol.">
        <title>The Global Catalogue of Microorganisms (GCM) 10K type strain sequencing project: providing services to taxonomists for standard genome sequencing and annotation.</title>
        <authorList>
            <consortium name="The Broad Institute Genomics Platform"/>
            <consortium name="The Broad Institute Genome Sequencing Center for Infectious Disease"/>
            <person name="Wu L."/>
            <person name="Ma J."/>
        </authorList>
    </citation>
    <scope>NUCLEOTIDE SEQUENCE [LARGE SCALE GENOMIC DNA]</scope>
    <source>
        <strain evidence="2">IBRC 10765</strain>
    </source>
</reference>
<proteinExistence type="predicted"/>
<sequence length="543" mass="59836">MSGLTGCATYGDQQQAALIAIEQGDYATAESQFTVALETQARNELLYFLEVGMVRHLAGDYAGSNAMLQRADELRDTLGFNSLGVQFQNFMSSPAMGTYHGATYEFAYVNYFKALNYLALAQQTGDNQWLDAARVEARRLEIILNEFAANEGDYLTVATSEDEQAAGFLQVLRVLNGQYVDPNSLIYRDDAWARFLAGIAYENLREWDSARVAYQAAANAYEQGYAEQYQLGAEATRLAWTSTVRMMRTGGGWADEWPRLVEAKGLSEEETRPLAADEAMLLVVEHTGFIPPIGELNLFLSKREAAKSLVLEPVITGDEAQQLEQLGWFTLHYADTGIIDLLARYQAGGLWQVLDDPLRSKQVQLGPLWDVADEVGLLNGIGPLGVRVSVPYYPPAYDEPTASELRLNGASHGTVVAMANIEQLARQERLRLAQDEMMAALLRETIKNAANQWVSEVASSGDDGLALLFNLAGRAAATATARAETRHWVTLPSWARANAVRYKSVAGEPIALSLHADEQTLWAQDVVLQPGKVNIFYARTFGH</sequence>
<dbReference type="SUPFAM" id="SSF48452">
    <property type="entry name" value="TPR-like"/>
    <property type="match status" value="1"/>
</dbReference>
<keyword evidence="2" id="KW-1185">Reference proteome</keyword>
<dbReference type="Gene3D" id="1.25.40.10">
    <property type="entry name" value="Tetratricopeptide repeat domain"/>
    <property type="match status" value="1"/>
</dbReference>
<dbReference type="Proteomes" id="UP001595617">
    <property type="component" value="Unassembled WGS sequence"/>
</dbReference>
<dbReference type="EMBL" id="JBHRYR010000002">
    <property type="protein sequence ID" value="MFC3851858.1"/>
    <property type="molecule type" value="Genomic_DNA"/>
</dbReference>